<accession>A0AAD3CEM6</accession>
<comment type="caution">
    <text evidence="1">The sequence shown here is derived from an EMBL/GenBank/DDBJ whole genome shotgun (WGS) entry which is preliminary data.</text>
</comment>
<dbReference type="AlphaFoldDB" id="A0AAD3CEM6"/>
<dbReference type="Gene3D" id="3.80.10.10">
    <property type="entry name" value="Ribonuclease Inhibitor"/>
    <property type="match status" value="1"/>
</dbReference>
<organism evidence="1 2">
    <name type="scientific">Chaetoceros tenuissimus</name>
    <dbReference type="NCBI Taxonomy" id="426638"/>
    <lineage>
        <taxon>Eukaryota</taxon>
        <taxon>Sar</taxon>
        <taxon>Stramenopiles</taxon>
        <taxon>Ochrophyta</taxon>
        <taxon>Bacillariophyta</taxon>
        <taxon>Coscinodiscophyceae</taxon>
        <taxon>Chaetocerotophycidae</taxon>
        <taxon>Chaetocerotales</taxon>
        <taxon>Chaetocerotaceae</taxon>
        <taxon>Chaetoceros</taxon>
    </lineage>
</organism>
<gene>
    <name evidence="1" type="ORF">CTEN210_01186</name>
</gene>
<evidence type="ECO:0000313" key="1">
    <source>
        <dbReference type="EMBL" id="GFH44712.1"/>
    </source>
</evidence>
<keyword evidence="2" id="KW-1185">Reference proteome</keyword>
<dbReference type="EMBL" id="BLLK01000020">
    <property type="protein sequence ID" value="GFH44712.1"/>
    <property type="molecule type" value="Genomic_DNA"/>
</dbReference>
<dbReference type="InterPro" id="IPR032675">
    <property type="entry name" value="LRR_dom_sf"/>
</dbReference>
<dbReference type="SUPFAM" id="SSF52058">
    <property type="entry name" value="L domain-like"/>
    <property type="match status" value="1"/>
</dbReference>
<evidence type="ECO:0000313" key="2">
    <source>
        <dbReference type="Proteomes" id="UP001054902"/>
    </source>
</evidence>
<name>A0AAD3CEM6_9STRA</name>
<dbReference type="Pfam" id="PF13306">
    <property type="entry name" value="LRR_5"/>
    <property type="match status" value="1"/>
</dbReference>
<evidence type="ECO:0008006" key="3">
    <source>
        <dbReference type="Google" id="ProtNLM"/>
    </source>
</evidence>
<dbReference type="Proteomes" id="UP001054902">
    <property type="component" value="Unassembled WGS sequence"/>
</dbReference>
<protein>
    <recommendedName>
        <fullName evidence="3">Leucine-rich repeat domain-containing protein</fullName>
    </recommendedName>
</protein>
<sequence>MRVQTEEWQRFIPGVRMYKGKKTLFYNGEKLWEGEEGELCGNPLIYDWKERDSWEVIIVLPGVEVIPELTFYDCRNIKTLIMADTVRRVEWRTFSDCLNLAFVKLSRNLEYIGEAFFCCASLTSIFVPPSCREIDDMAFYGCDKLIIFQVPQHTQLGSFVIERTALIKASPFETDWAGNYRNVEEVNDWIRNLHAGNELSLHRACVSYNPLDEVIFDIIKRQGLKAFKKPDSVGVMPSQYLSENTFADIEEQKMIKRYILDMMGEVI</sequence>
<proteinExistence type="predicted"/>
<reference evidence="1 2" key="1">
    <citation type="journal article" date="2021" name="Sci. Rep.">
        <title>The genome of the diatom Chaetoceros tenuissimus carries an ancient integrated fragment of an extant virus.</title>
        <authorList>
            <person name="Hongo Y."/>
            <person name="Kimura K."/>
            <person name="Takaki Y."/>
            <person name="Yoshida Y."/>
            <person name="Baba S."/>
            <person name="Kobayashi G."/>
            <person name="Nagasaki K."/>
            <person name="Hano T."/>
            <person name="Tomaru Y."/>
        </authorList>
    </citation>
    <scope>NUCLEOTIDE SEQUENCE [LARGE SCALE GENOMIC DNA]</scope>
    <source>
        <strain evidence="1 2">NIES-3715</strain>
    </source>
</reference>
<dbReference type="InterPro" id="IPR026906">
    <property type="entry name" value="LRR_5"/>
</dbReference>